<dbReference type="Gene3D" id="2.60.40.1120">
    <property type="entry name" value="Carboxypeptidase-like, regulatory domain"/>
    <property type="match status" value="1"/>
</dbReference>
<dbReference type="Pfam" id="PF07715">
    <property type="entry name" value="Plug"/>
    <property type="match status" value="1"/>
</dbReference>
<evidence type="ECO:0000256" key="11">
    <source>
        <dbReference type="SAM" id="SignalP"/>
    </source>
</evidence>
<sequence>MRNFIFCCLALLMLPAFANAQAIRGKVVDENGLPLPGVSINNTTSGGSTVTDIDGNFAVNAKTGDALKFSFIGYLEQTVAAAEGMSIKMAVSATALDEVVVVGYGTQRKADITGAIAVVNEKELRDRPNANPISSIQGKVAGVVVTNGGKPGEAPGIAIRGIGSIAGSTPLYVVDGVLTKDISYLNPNDVESMSLLKDASSSAIYGIRASNGVIVIKTKLGKKGEERIKLQYDTNVGFSTPTDVPDMANSADYVRLFNEKLAYEGNTNPDNQLNLADFNGVNTDWLDEVLKKQSFTQTHNLSISGGSAKAQYNLGLGYFTQEGILDAGKGISSGDDYKRISTRFNGLFHVTDKFRIGTNIAYSKSNSNDAANPIYRAIAAPPVIPVYNADGSYGHLDDPAIEAALGDAGNQNPRQTLDLFRGKSKGTRTLMSGYGEYDIIKGLTFKMSYSRDVSDVFSYTYTPEFTSFTGTLQPSKLTNTAVETESVLWENTLTYDREIGKHRFTLLGGYSRQQDRSFTFTGSKLNVPFFGDDSSLYLSNSTTGADVTSTGDKVRYQSYFGRLNYAFDDKYLLSATVRRDGASAYNFDGDQKTATFPSVGLGWIISKEGFMANSGLDFLKLKGSWGRLGNASITRQFDETATTIPGGVAFGTPAIISNATSITQLVDPTIDWEVVTEADFGLELRSLKNRLSVEAGYYNRETKDAVFSVSIPSQAGLGSSFYTNAGTFVNKGFEFDVRWNDKIGDKFTYGIYGNLTTIDNEITEVLGGSFLNTGPGLFGNTIKRWEVGQEIGSYYGFQVAGVAQNAEEAAEFGVPVGGFYFKDQNADGVIDDNDKKFLGSPIPDITYGFGFNLGYANVDFAMEFQGQAGSEIYNFNRNTRFGNENWDQDFVDNHWSPTNPSNSYQAPNTDQQTSRPSSFYVESADYFRIRNITLGYTLPQSFLDRIKIDRLRFYLSAQNPVTSFKYNGFSPELGNQSIENAGIDNNVYPLSAVYSFGLNLNF</sequence>
<keyword evidence="3 8" id="KW-1134">Transmembrane beta strand</keyword>
<evidence type="ECO:0000256" key="1">
    <source>
        <dbReference type="ARBA" id="ARBA00004571"/>
    </source>
</evidence>
<comment type="subcellular location">
    <subcellularLocation>
        <location evidence="1 8">Cell outer membrane</location>
        <topology evidence="1 8">Multi-pass membrane protein</topology>
    </subcellularLocation>
</comment>
<keyword evidence="2 8" id="KW-0813">Transport</keyword>
<dbReference type="NCBIfam" id="TIGR04057">
    <property type="entry name" value="SusC_RagA_signa"/>
    <property type="match status" value="1"/>
</dbReference>
<dbReference type="InterPro" id="IPR012910">
    <property type="entry name" value="Plug_dom"/>
</dbReference>
<feature type="domain" description="TonB-dependent receptor-like beta-barrel" evidence="12">
    <location>
        <begin position="394"/>
        <end position="959"/>
    </location>
</feature>
<dbReference type="Pfam" id="PF13715">
    <property type="entry name" value="CarbopepD_reg_2"/>
    <property type="match status" value="1"/>
</dbReference>
<dbReference type="InterPro" id="IPR008969">
    <property type="entry name" value="CarboxyPept-like_regulatory"/>
</dbReference>
<evidence type="ECO:0000256" key="4">
    <source>
        <dbReference type="ARBA" id="ARBA00022692"/>
    </source>
</evidence>
<gene>
    <name evidence="14" type="ORF">HZF10_15000</name>
</gene>
<comment type="caution">
    <text evidence="14">The sequence shown here is derived from an EMBL/GenBank/DDBJ whole genome shotgun (WGS) entry which is preliminary data.</text>
</comment>
<keyword evidence="15" id="KW-1185">Reference proteome</keyword>
<evidence type="ECO:0000256" key="5">
    <source>
        <dbReference type="ARBA" id="ARBA00023077"/>
    </source>
</evidence>
<keyword evidence="5 9" id="KW-0798">TonB box</keyword>
<dbReference type="InterPro" id="IPR000531">
    <property type="entry name" value="Beta-barrel_TonB"/>
</dbReference>
<dbReference type="GO" id="GO:0009279">
    <property type="term" value="C:cell outer membrane"/>
    <property type="evidence" value="ECO:0007669"/>
    <property type="project" value="UniProtKB-SubCell"/>
</dbReference>
<evidence type="ECO:0000313" key="14">
    <source>
        <dbReference type="EMBL" id="NYA72235.1"/>
    </source>
</evidence>
<proteinExistence type="inferred from homology"/>
<evidence type="ECO:0000256" key="6">
    <source>
        <dbReference type="ARBA" id="ARBA00023136"/>
    </source>
</evidence>
<evidence type="ECO:0000256" key="2">
    <source>
        <dbReference type="ARBA" id="ARBA00022448"/>
    </source>
</evidence>
<feature type="compositionally biased region" description="Polar residues" evidence="10">
    <location>
        <begin position="895"/>
        <end position="915"/>
    </location>
</feature>
<evidence type="ECO:0000256" key="9">
    <source>
        <dbReference type="RuleBase" id="RU003357"/>
    </source>
</evidence>
<feature type="chain" id="PRO_5030816364" evidence="11">
    <location>
        <begin position="19"/>
        <end position="1002"/>
    </location>
</feature>
<feature type="region of interest" description="Disordered" evidence="10">
    <location>
        <begin position="893"/>
        <end position="915"/>
    </location>
</feature>
<dbReference type="Pfam" id="PF00593">
    <property type="entry name" value="TonB_dep_Rec_b-barrel"/>
    <property type="match status" value="1"/>
</dbReference>
<dbReference type="InterPro" id="IPR037066">
    <property type="entry name" value="Plug_dom_sf"/>
</dbReference>
<dbReference type="SUPFAM" id="SSF56935">
    <property type="entry name" value="Porins"/>
    <property type="match status" value="1"/>
</dbReference>
<keyword evidence="6 8" id="KW-0472">Membrane</keyword>
<feature type="signal peptide" evidence="11">
    <location>
        <begin position="1"/>
        <end position="18"/>
    </location>
</feature>
<name>A0A7Y8Y4K4_9FLAO</name>
<keyword evidence="7 8" id="KW-0998">Cell outer membrane</keyword>
<dbReference type="InterPro" id="IPR023997">
    <property type="entry name" value="TonB-dep_OMP_SusC/RagA_CS"/>
</dbReference>
<evidence type="ECO:0000259" key="12">
    <source>
        <dbReference type="Pfam" id="PF00593"/>
    </source>
</evidence>
<keyword evidence="11" id="KW-0732">Signal</keyword>
<dbReference type="SUPFAM" id="SSF49464">
    <property type="entry name" value="Carboxypeptidase regulatory domain-like"/>
    <property type="match status" value="1"/>
</dbReference>
<evidence type="ECO:0000256" key="7">
    <source>
        <dbReference type="ARBA" id="ARBA00023237"/>
    </source>
</evidence>
<feature type="domain" description="TonB-dependent receptor plug" evidence="13">
    <location>
        <begin position="109"/>
        <end position="213"/>
    </location>
</feature>
<dbReference type="EMBL" id="JACBJI010000007">
    <property type="protein sequence ID" value="NYA72235.1"/>
    <property type="molecule type" value="Genomic_DNA"/>
</dbReference>
<evidence type="ECO:0000256" key="8">
    <source>
        <dbReference type="PROSITE-ProRule" id="PRU01360"/>
    </source>
</evidence>
<dbReference type="PROSITE" id="PS52016">
    <property type="entry name" value="TONB_DEPENDENT_REC_3"/>
    <property type="match status" value="1"/>
</dbReference>
<comment type="similarity">
    <text evidence="8 9">Belongs to the TonB-dependent receptor family.</text>
</comment>
<dbReference type="NCBIfam" id="TIGR04056">
    <property type="entry name" value="OMP_RagA_SusC"/>
    <property type="match status" value="1"/>
</dbReference>
<protein>
    <submittedName>
        <fullName evidence="14">TonB-dependent receptor</fullName>
    </submittedName>
</protein>
<organism evidence="14 15">
    <name type="scientific">Flavobacterium agri</name>
    <dbReference type="NCBI Taxonomy" id="2743471"/>
    <lineage>
        <taxon>Bacteria</taxon>
        <taxon>Pseudomonadati</taxon>
        <taxon>Bacteroidota</taxon>
        <taxon>Flavobacteriia</taxon>
        <taxon>Flavobacteriales</taxon>
        <taxon>Flavobacteriaceae</taxon>
        <taxon>Flavobacterium</taxon>
    </lineage>
</organism>
<dbReference type="InterPro" id="IPR023996">
    <property type="entry name" value="TonB-dep_OMP_SusC/RagA"/>
</dbReference>
<dbReference type="RefSeq" id="WP_176007041.1">
    <property type="nucleotide sequence ID" value="NZ_JABWMI010000018.1"/>
</dbReference>
<accession>A0A7Y8Y4K4</accession>
<evidence type="ECO:0000259" key="13">
    <source>
        <dbReference type="Pfam" id="PF07715"/>
    </source>
</evidence>
<dbReference type="InterPro" id="IPR039426">
    <property type="entry name" value="TonB-dep_rcpt-like"/>
</dbReference>
<reference evidence="14 15" key="1">
    <citation type="submission" date="2020-07" db="EMBL/GenBank/DDBJ databases">
        <authorList>
            <person name="Sun Q."/>
        </authorList>
    </citation>
    <scope>NUCLEOTIDE SEQUENCE [LARGE SCALE GENOMIC DNA]</scope>
    <source>
        <strain evidence="14 15">MAH-1</strain>
    </source>
</reference>
<evidence type="ECO:0000256" key="10">
    <source>
        <dbReference type="SAM" id="MobiDB-lite"/>
    </source>
</evidence>
<dbReference type="Gene3D" id="2.40.170.20">
    <property type="entry name" value="TonB-dependent receptor, beta-barrel domain"/>
    <property type="match status" value="1"/>
</dbReference>
<dbReference type="InterPro" id="IPR036942">
    <property type="entry name" value="Beta-barrel_TonB_sf"/>
</dbReference>
<evidence type="ECO:0000256" key="3">
    <source>
        <dbReference type="ARBA" id="ARBA00022452"/>
    </source>
</evidence>
<keyword evidence="14" id="KW-0675">Receptor</keyword>
<dbReference type="Proteomes" id="UP000535020">
    <property type="component" value="Unassembled WGS sequence"/>
</dbReference>
<dbReference type="AlphaFoldDB" id="A0A7Y8Y4K4"/>
<evidence type="ECO:0000313" key="15">
    <source>
        <dbReference type="Proteomes" id="UP000535020"/>
    </source>
</evidence>
<keyword evidence="4 8" id="KW-0812">Transmembrane</keyword>
<dbReference type="Gene3D" id="2.170.130.10">
    <property type="entry name" value="TonB-dependent receptor, plug domain"/>
    <property type="match status" value="1"/>
</dbReference>